<dbReference type="EMBL" id="LR134479">
    <property type="protein sequence ID" value="VEI24492.1"/>
    <property type="molecule type" value="Genomic_DNA"/>
</dbReference>
<feature type="transmembrane region" description="Helical" evidence="2">
    <location>
        <begin position="36"/>
        <end position="57"/>
    </location>
</feature>
<dbReference type="Proteomes" id="UP000282386">
    <property type="component" value="Chromosome"/>
</dbReference>
<dbReference type="GeneID" id="93862121"/>
<name>A0A7T9UMK9_9MICC</name>
<evidence type="ECO:0000313" key="4">
    <source>
        <dbReference type="Proteomes" id="UP000282386"/>
    </source>
</evidence>
<dbReference type="AlphaFoldDB" id="A0A7T9UMK9"/>
<dbReference type="Gene3D" id="3.30.70.2390">
    <property type="match status" value="1"/>
</dbReference>
<gene>
    <name evidence="3" type="ORF">NCTC10207_02108</name>
</gene>
<feature type="region of interest" description="Disordered" evidence="1">
    <location>
        <begin position="61"/>
        <end position="128"/>
    </location>
</feature>
<feature type="compositionally biased region" description="Low complexity" evidence="1">
    <location>
        <begin position="65"/>
        <end position="85"/>
    </location>
</feature>
<organism evidence="3 4">
    <name type="scientific">Rothia aeria</name>
    <dbReference type="NCBI Taxonomy" id="172042"/>
    <lineage>
        <taxon>Bacteria</taxon>
        <taxon>Bacillati</taxon>
        <taxon>Actinomycetota</taxon>
        <taxon>Actinomycetes</taxon>
        <taxon>Micrococcales</taxon>
        <taxon>Micrococcaceae</taxon>
        <taxon>Rothia</taxon>
    </lineage>
</organism>
<feature type="compositionally biased region" description="Low complexity" evidence="1">
    <location>
        <begin position="92"/>
        <end position="126"/>
    </location>
</feature>
<protein>
    <submittedName>
        <fullName evidence="3">Uncharacterized protein</fullName>
    </submittedName>
</protein>
<reference evidence="3 4" key="1">
    <citation type="submission" date="2018-12" db="EMBL/GenBank/DDBJ databases">
        <authorList>
            <consortium name="Pathogen Informatics"/>
        </authorList>
    </citation>
    <scope>NUCLEOTIDE SEQUENCE [LARGE SCALE GENOMIC DNA]</scope>
    <source>
        <strain evidence="3 4">NCTC10207</strain>
    </source>
</reference>
<keyword evidence="2" id="KW-0472">Membrane</keyword>
<evidence type="ECO:0000313" key="3">
    <source>
        <dbReference type="EMBL" id="VEI24492.1"/>
    </source>
</evidence>
<feature type="compositionally biased region" description="Basic and acidic residues" evidence="1">
    <location>
        <begin position="25"/>
        <end position="34"/>
    </location>
</feature>
<proteinExistence type="predicted"/>
<sequence>MSKYPHDEFDDIDENTARRGIYRGTIDDPAKDPRGAIPLVTAGVIALLLGASMYVMAPRYSSPNSAGSKAYAGKAAASPSSNAPKTDGGNKSGSAQPSQSSSQSSTSGTVAVYNASAPSGSASRAAAKLKSYTISETGNWPGNPPQSSTVYYKSGAQQQAQQVANAVGISNVQEGTAEDLGSNDTVVVLASDFQS</sequence>
<dbReference type="RefSeq" id="WP_006887015.1">
    <property type="nucleotide sequence ID" value="NZ_CAJPQC010000006.1"/>
</dbReference>
<evidence type="ECO:0000256" key="2">
    <source>
        <dbReference type="SAM" id="Phobius"/>
    </source>
</evidence>
<keyword evidence="2" id="KW-1133">Transmembrane helix</keyword>
<feature type="region of interest" description="Disordered" evidence="1">
    <location>
        <begin position="1"/>
        <end position="35"/>
    </location>
</feature>
<keyword evidence="2" id="KW-0812">Transmembrane</keyword>
<dbReference type="InterPro" id="IPR027381">
    <property type="entry name" value="LytR/CpsA/Psr_C"/>
</dbReference>
<accession>A0A7T9UMK9</accession>
<evidence type="ECO:0000256" key="1">
    <source>
        <dbReference type="SAM" id="MobiDB-lite"/>
    </source>
</evidence>
<dbReference type="Pfam" id="PF13399">
    <property type="entry name" value="LytR_C"/>
    <property type="match status" value="1"/>
</dbReference>